<feature type="transmembrane region" description="Helical" evidence="5">
    <location>
        <begin position="1544"/>
        <end position="1566"/>
    </location>
</feature>
<feature type="transmembrane region" description="Helical" evidence="5">
    <location>
        <begin position="1454"/>
        <end position="1476"/>
    </location>
</feature>
<dbReference type="VEuPathDB" id="TriTrypDB:TM35_000162730"/>
<name>A0A1X0NVB4_9TRYP</name>
<organism evidence="6 7">
    <name type="scientific">Trypanosoma theileri</name>
    <dbReference type="NCBI Taxonomy" id="67003"/>
    <lineage>
        <taxon>Eukaryota</taxon>
        <taxon>Discoba</taxon>
        <taxon>Euglenozoa</taxon>
        <taxon>Kinetoplastea</taxon>
        <taxon>Metakinetoplastina</taxon>
        <taxon>Trypanosomatida</taxon>
        <taxon>Trypanosomatidae</taxon>
        <taxon>Trypanosoma</taxon>
    </lineage>
</organism>
<keyword evidence="1" id="KW-0677">Repeat</keyword>
<keyword evidence="5" id="KW-0812">Transmembrane</keyword>
<sequence>MSNVCGETQDFTAIRCSANLDVPTQLLLESIKEMNVEGMRRALDDGADVDVVNKEDNDKTVLHMVAAHSSDECLMVLLKGSKKPIFCTDATGQTPQHICAKFNSTLTSLVLLIASYGMTEIQDHNGDTFLHCLMRNMNIPEGEQLEFVKWVTAQEASIHLLNTTNLNNETVLDVVLKSGRYSGSFLEVLLRSGAREARDIFAILDSNLISLEDGERGKIIEKEGKRWRRLYRTFLKYHSLLRRYLSKRTRYVNKEEDGRRQIWLHEHSERGSIVSQAVEEIVKIKSIEKERLIMIKRKAEEEEEEEKKKKQVQSSVVLIPLRAYEEKAPVQTSVVSVNVVSDGAILQDNLVEVVEYVSNDNNGLENTSQKNKELSAAAKILFYYRQYRKRKMRKLLLHEWLQDTVTNVPEAVLCIQSHGRGYFVRKECMKLIDSILMIQRKWRQFVPERRRKAIDIIHYEIERCCFQRRVKLFIIEKLQNRVKERIRGVMRAVTQLLWRENFCAVFCEIVFRKKRERPPNTRFESQLERLQKLQVRMLKWFLLIQFLLASFMLVFLGAIPESSNVHITMSVDILVSLILFLMQLAMPLQLWRLFDCFIIFTGFICACVKRRSGVCILMLLILKFPFVIREFFPKHSGTGTYCRAIEQAGFHLILLSPLGLAGIGSAIRGLAISDALLTRTGNWGAVFLAVWSTFSPQYEVEKLDKRVQSFDQVESPSLPSFPAQMRMSQHYHIEGDYILLQERTPIIPLLVANVVLLFWTWTAVILGVHDAIRKHYDISDETKLKKDKSRFRDVKKMELLNEAHRAKNMTALGKQLDGLLWEADVRAAKEAIDASHYDHKADNTVHRFVRRVQDSVIAGGMDLGNLNRTGASMLAVPITADWGKWDCRNEHPESRFKYDIGIIEAALGMRDRRTFTEKLLRRQWIGHVGKKETTVFVVAVVLMAVIEPNNYWMEMAFSIVFAIELIFSFAFLRIEFICSHYIRLIIRLFCVMVGFIPPAIPFVVFRCLRVCEGWSNVFQVSGMTRYGVAYILLSFLTMWMICFVAMWQFDVETKGKSICHSEVSCFLKSAREMLLPAWTSTHINVTNEAPVACVIIIIFQLVFVPFAVTIALHPLLQLSSFIGRFIRLVVQSLHHDVVEYINSYVEGPLWFSHWRLHCELPAAIITRLRMWVYDVRRKSREYRRSTVFPLWSSVFISSASYISPIACGCKGEKDKYIEESIVSRSQFASFEENELYHNPSVAKHVNLLRLRRALRKPILHYINSILTIISVIFLWVVDASSSLKDPIAVITIVFHTMSMISSLILIPRDASAVLTLVSVIALASSLGLQYSHHKNYHAFFCIRFLSLIRLGQIYMPFLFRIHRFTRMRSVFFKSAASVFFPVIVTGVTLCIVELLRSQIYLVHNYNPLKNNETTGEMWSLPRRLASQPRRNKWYPNGNDTRDLFVYYFSEDMGIFFSLFNLWTLPACCVATVLTYLRWVNTNLLDSQCLVINAIQLLEDPLTLARFKTYRFYFRWIGHVFLIFSLLFGITMSPTTDATSDDHKIFFTIETFFTFVGFIDSFFRLVFAVHRCSSSWAAWNCMPQGLLEKSVLVGNTMLLFAELVQLLYWSCALPLALTLLVERNSCLIDPNSYALYFITLRFILLLRMLPRQYVLSVALRGEVLLFAGGCVIVYFVGAASALADTYVGNTGVPMSIHLWAYALGDLCRQTFTSDGPVLINTLWTPPNYTQIVQDMLESNESIRIVTRDYTSSSFLLLLAIIGKVVLASVLGLTIGAFFVPLRFLIFGSMPKQASFLYETLRGGTEAIIDVGARLHDDMRPEDRKKIQQRKFARVFRTRGIPMWLLPHLLEELCLFKPGQQRRLMFILEQLFVFLPIAEKRARCVAEYTDEWDVYSIGGPGRISFTALPVYPEETHAGDHERNTVSSTSRYIPPLRLVQVLALLESEFPPHSSVGSKIWLEFFKVAQRIRGATLMQSLWRMYSAVKAFEKDNERSMTDIIMARTLRRAFRRNRILARVSFLRHTTFEEAVRFQPNIFNPGTCHYDVLNRLRNHFAELQPTENICLHKTARLSSLLSKETSTTTARRRVTEAFTENEERPCTKRRNPLEQSPRNLHDPSNYIITTSSNDESNDDYGVNSIEMMLHTNPRLFSDKNEYN</sequence>
<keyword evidence="7" id="KW-1185">Reference proteome</keyword>
<dbReference type="InterPro" id="IPR036770">
    <property type="entry name" value="Ankyrin_rpt-contain_sf"/>
</dbReference>
<feature type="region of interest" description="Disordered" evidence="4">
    <location>
        <begin position="2092"/>
        <end position="2130"/>
    </location>
</feature>
<dbReference type="PANTHER" id="PTHR24186:SF38">
    <property type="entry name" value="ANKYRIN REPEAT FAMILY PROTEIN"/>
    <property type="match status" value="1"/>
</dbReference>
<dbReference type="GO" id="GO:0005886">
    <property type="term" value="C:plasma membrane"/>
    <property type="evidence" value="ECO:0007669"/>
    <property type="project" value="TreeGrafter"/>
</dbReference>
<feature type="transmembrane region" description="Helical" evidence="5">
    <location>
        <begin position="1258"/>
        <end position="1275"/>
    </location>
</feature>
<keyword evidence="5" id="KW-1133">Transmembrane helix</keyword>
<feature type="transmembrane region" description="Helical" evidence="5">
    <location>
        <begin position="565"/>
        <end position="584"/>
    </location>
</feature>
<keyword evidence="3" id="KW-0175">Coiled coil</keyword>
<proteinExistence type="predicted"/>
<evidence type="ECO:0000313" key="6">
    <source>
        <dbReference type="EMBL" id="ORC88635.1"/>
    </source>
</evidence>
<dbReference type="SMART" id="SM00015">
    <property type="entry name" value="IQ"/>
    <property type="match status" value="2"/>
</dbReference>
<dbReference type="STRING" id="67003.A0A1X0NVB4"/>
<feature type="transmembrane region" description="Helical" evidence="5">
    <location>
        <begin position="1371"/>
        <end position="1395"/>
    </location>
</feature>
<dbReference type="OrthoDB" id="271587at2759"/>
<feature type="transmembrane region" description="Helical" evidence="5">
    <location>
        <begin position="984"/>
        <end position="1005"/>
    </location>
</feature>
<dbReference type="Gene3D" id="1.20.5.190">
    <property type="match status" value="1"/>
</dbReference>
<evidence type="ECO:0000313" key="7">
    <source>
        <dbReference type="Proteomes" id="UP000192257"/>
    </source>
</evidence>
<keyword evidence="5" id="KW-0472">Membrane</keyword>
<dbReference type="Pfam" id="PF00612">
    <property type="entry name" value="IQ"/>
    <property type="match status" value="1"/>
</dbReference>
<feature type="transmembrane region" description="Helical" evidence="5">
    <location>
        <begin position="1336"/>
        <end position="1359"/>
    </location>
</feature>
<feature type="transmembrane region" description="Helical" evidence="5">
    <location>
        <begin position="952"/>
        <end position="972"/>
    </location>
</feature>
<dbReference type="Proteomes" id="UP000192257">
    <property type="component" value="Unassembled WGS sequence"/>
</dbReference>
<feature type="transmembrane region" description="Helical" evidence="5">
    <location>
        <begin position="1753"/>
        <end position="1780"/>
    </location>
</feature>
<evidence type="ECO:0000256" key="4">
    <source>
        <dbReference type="SAM" id="MobiDB-lite"/>
    </source>
</evidence>
<feature type="transmembrane region" description="Helical" evidence="5">
    <location>
        <begin position="1287"/>
        <end position="1306"/>
    </location>
</feature>
<feature type="transmembrane region" description="Helical" evidence="5">
    <location>
        <begin position="1188"/>
        <end position="1207"/>
    </location>
</feature>
<keyword evidence="2" id="KW-0040">ANK repeat</keyword>
<accession>A0A1X0NVB4</accession>
<dbReference type="RefSeq" id="XP_028882701.1">
    <property type="nucleotide sequence ID" value="XM_029026145.1"/>
</dbReference>
<evidence type="ECO:0000256" key="5">
    <source>
        <dbReference type="SAM" id="Phobius"/>
    </source>
</evidence>
<dbReference type="PROSITE" id="PS50096">
    <property type="entry name" value="IQ"/>
    <property type="match status" value="1"/>
</dbReference>
<feature type="transmembrane region" description="Helical" evidence="5">
    <location>
        <begin position="590"/>
        <end position="608"/>
    </location>
</feature>
<gene>
    <name evidence="6" type="ORF">TM35_000162730</name>
</gene>
<comment type="caution">
    <text evidence="6">The sequence shown here is derived from an EMBL/GenBank/DDBJ whole genome shotgun (WGS) entry which is preliminary data.</text>
</comment>
<evidence type="ECO:0000256" key="2">
    <source>
        <dbReference type="ARBA" id="ARBA00023043"/>
    </source>
</evidence>
<dbReference type="PANTHER" id="PTHR24186">
    <property type="entry name" value="PROTEIN PHOSPHATASE 1 REGULATORY SUBUNIT"/>
    <property type="match status" value="1"/>
</dbReference>
<feature type="transmembrane region" description="Helical" evidence="5">
    <location>
        <begin position="537"/>
        <end position="558"/>
    </location>
</feature>
<dbReference type="InterPro" id="IPR000048">
    <property type="entry name" value="IQ_motif_EF-hand-BS"/>
</dbReference>
<feature type="transmembrane region" description="Helical" evidence="5">
    <location>
        <begin position="1511"/>
        <end position="1532"/>
    </location>
</feature>
<feature type="transmembrane region" description="Helical" evidence="5">
    <location>
        <begin position="1632"/>
        <end position="1649"/>
    </location>
</feature>
<feature type="transmembrane region" description="Helical" evidence="5">
    <location>
        <begin position="1025"/>
        <end position="1047"/>
    </location>
</feature>
<evidence type="ECO:0000256" key="1">
    <source>
        <dbReference type="ARBA" id="ARBA00022737"/>
    </source>
</evidence>
<feature type="transmembrane region" description="Helical" evidence="5">
    <location>
        <begin position="644"/>
        <end position="664"/>
    </location>
</feature>
<feature type="transmembrane region" description="Helical" evidence="5">
    <location>
        <begin position="746"/>
        <end position="768"/>
    </location>
</feature>
<protein>
    <submittedName>
        <fullName evidence="6">Uncharacterized protein</fullName>
    </submittedName>
</protein>
<feature type="coiled-coil region" evidence="3">
    <location>
        <begin position="284"/>
        <end position="315"/>
    </location>
</feature>
<evidence type="ECO:0000256" key="3">
    <source>
        <dbReference type="SAM" id="Coils"/>
    </source>
</evidence>
<dbReference type="SUPFAM" id="SSF48403">
    <property type="entry name" value="Ankyrin repeat"/>
    <property type="match status" value="1"/>
</dbReference>
<feature type="transmembrane region" description="Helical" evidence="5">
    <location>
        <begin position="1091"/>
        <end position="1112"/>
    </location>
</feature>
<feature type="transmembrane region" description="Helical" evidence="5">
    <location>
        <begin position="1597"/>
        <end position="1620"/>
    </location>
</feature>
<feature type="transmembrane region" description="Helical" evidence="5">
    <location>
        <begin position="1661"/>
        <end position="1682"/>
    </location>
</feature>
<dbReference type="Gene3D" id="1.25.40.20">
    <property type="entry name" value="Ankyrin repeat-containing domain"/>
    <property type="match status" value="1"/>
</dbReference>
<feature type="transmembrane region" description="Helical" evidence="5">
    <location>
        <begin position="928"/>
        <end position="946"/>
    </location>
</feature>
<dbReference type="EMBL" id="NBCO01000016">
    <property type="protein sequence ID" value="ORC88635.1"/>
    <property type="molecule type" value="Genomic_DNA"/>
</dbReference>
<dbReference type="GeneID" id="39985925"/>
<feature type="transmembrane region" description="Helical" evidence="5">
    <location>
        <begin position="1313"/>
        <end position="1330"/>
    </location>
</feature>
<reference evidence="6 7" key="1">
    <citation type="submission" date="2017-03" db="EMBL/GenBank/DDBJ databases">
        <title>An alternative strategy for trypanosome survival in the mammalian bloodstream revealed through genome and transcriptome analysis of the ubiquitous bovine parasite Trypanosoma (Megatrypanum) theileri.</title>
        <authorList>
            <person name="Kelly S."/>
            <person name="Ivens A."/>
            <person name="Mott A."/>
            <person name="O'Neill E."/>
            <person name="Emms D."/>
            <person name="Macleod O."/>
            <person name="Voorheis P."/>
            <person name="Matthews J."/>
            <person name="Matthews K."/>
            <person name="Carrington M."/>
        </authorList>
    </citation>
    <scope>NUCLEOTIDE SEQUENCE [LARGE SCALE GENOMIC DNA]</scope>
    <source>
        <strain evidence="6">Edinburgh</strain>
    </source>
</reference>